<keyword evidence="1" id="KW-0808">Transferase</keyword>
<proteinExistence type="predicted"/>
<comment type="caution">
    <text evidence="1">The sequence shown here is derived from an EMBL/GenBank/DDBJ whole genome shotgun (WGS) entry which is preliminary data.</text>
</comment>
<accession>A0ABY2CSX5</accession>
<dbReference type="InterPro" id="IPR035985">
    <property type="entry name" value="Ubiquitin-activating_enz"/>
</dbReference>
<keyword evidence="2" id="KW-1185">Reference proteome</keyword>
<dbReference type="Gene3D" id="3.40.50.720">
    <property type="entry name" value="NAD(P)-binding Rossmann-like Domain"/>
    <property type="match status" value="1"/>
</dbReference>
<dbReference type="Proteomes" id="UP000295649">
    <property type="component" value="Unassembled WGS sequence"/>
</dbReference>
<keyword evidence="1" id="KW-0548">Nucleotidyltransferase</keyword>
<dbReference type="GO" id="GO:0016779">
    <property type="term" value="F:nucleotidyltransferase activity"/>
    <property type="evidence" value="ECO:0007669"/>
    <property type="project" value="UniProtKB-KW"/>
</dbReference>
<dbReference type="SUPFAM" id="SSF69572">
    <property type="entry name" value="Activating enzymes of the ubiquitin-like proteins"/>
    <property type="match status" value="1"/>
</dbReference>
<evidence type="ECO:0000313" key="1">
    <source>
        <dbReference type="EMBL" id="TCV88546.1"/>
    </source>
</evidence>
<reference evidence="1 2" key="1">
    <citation type="submission" date="2019-03" db="EMBL/GenBank/DDBJ databases">
        <title>Systems level insights into methane cycling in arid and semi-arid ecosystems.</title>
        <authorList>
            <person name="Kalyuzhnaya M."/>
        </authorList>
    </citation>
    <scope>NUCLEOTIDE SEQUENCE [LARGE SCALE GENOMIC DNA]</scope>
    <source>
        <strain evidence="1 2">S-1</strain>
    </source>
</reference>
<evidence type="ECO:0000313" key="2">
    <source>
        <dbReference type="Proteomes" id="UP000295649"/>
    </source>
</evidence>
<sequence length="462" mass="50210">MHDGLSRIDKLFLDQKTLEPKDSLHRRRQRGLQLHAGDDIKASYGLQLALLTTVNLGVRCFAGEVVIVASADVWLAPCLVPVVRSTTIGDAIIELGGKTALWNGVIPCNRYLILGNAEYNEQAVRITYDGWRVTVGPANQISRLAESPYCPLASIAAAAIAVGEIFAEFAGISITATRRVVTFSLWRPDLPAEHPDAIGEPLAELPCNIGVFGLGHLGQAYLWALAALPYRSPKETTILLCDDDLIEIPNVETGALINDAAVGRLKTRVIAEWLESRGFSTRLLERRVDDNFRCTAKDPHIALSGFDDNRPRQWLSNAGFKAIFDSGLGGEANNFDTIAFHSWPNPRVASMVWPMESAEELAKRDLRKLKQITDNPAYRTLGADECGRLLVTGKSVAVPFVGATAASIVLSEMLKLINGGPTFSDMKLRLCSGAGKFEGLKSRNAPSAIRGLVTQLAKSLNL</sequence>
<dbReference type="EMBL" id="SMCN01000001">
    <property type="protein sequence ID" value="TCV88546.1"/>
    <property type="molecule type" value="Genomic_DNA"/>
</dbReference>
<gene>
    <name evidence="1" type="ORF">EDE11_101336</name>
</gene>
<protein>
    <submittedName>
        <fullName evidence="1">Molybdopterin/thiamine biosynthesis adenylyltransferase</fullName>
    </submittedName>
</protein>
<organism evidence="1 2">
    <name type="scientific">Methylomonas methanica</name>
    <dbReference type="NCBI Taxonomy" id="421"/>
    <lineage>
        <taxon>Bacteria</taxon>
        <taxon>Pseudomonadati</taxon>
        <taxon>Pseudomonadota</taxon>
        <taxon>Gammaproteobacteria</taxon>
        <taxon>Methylococcales</taxon>
        <taxon>Methylococcaceae</taxon>
        <taxon>Methylomonas</taxon>
    </lineage>
</organism>
<name>A0ABY2CSX5_METMH</name>